<organism evidence="3 4">
    <name type="scientific">Nitrincola nitratireducens</name>
    <dbReference type="NCBI Taxonomy" id="1229521"/>
    <lineage>
        <taxon>Bacteria</taxon>
        <taxon>Pseudomonadati</taxon>
        <taxon>Pseudomonadota</taxon>
        <taxon>Gammaproteobacteria</taxon>
        <taxon>Oceanospirillales</taxon>
        <taxon>Oceanospirillaceae</taxon>
        <taxon>Nitrincola</taxon>
    </lineage>
</organism>
<keyword evidence="1" id="KW-0408">Iron</keyword>
<dbReference type="GO" id="GO:0005886">
    <property type="term" value="C:plasma membrane"/>
    <property type="evidence" value="ECO:0007669"/>
    <property type="project" value="InterPro"/>
</dbReference>
<dbReference type="GO" id="GO:0017003">
    <property type="term" value="P:protein-heme linkage"/>
    <property type="evidence" value="ECO:0007669"/>
    <property type="project" value="InterPro"/>
</dbReference>
<dbReference type="GO" id="GO:0017004">
    <property type="term" value="P:cytochrome complex assembly"/>
    <property type="evidence" value="ECO:0007669"/>
    <property type="project" value="UniProtKB-KW"/>
</dbReference>
<dbReference type="Gene3D" id="2.40.50.140">
    <property type="entry name" value="Nucleic acid-binding proteins"/>
    <property type="match status" value="1"/>
</dbReference>
<dbReference type="STRING" id="1229521.D791_01080"/>
<proteinExistence type="predicted"/>
<dbReference type="PATRIC" id="fig|1229521.3.peg.1082"/>
<name>W9V5I3_9GAMM</name>
<keyword evidence="1" id="KW-0479">Metal-binding</keyword>
<dbReference type="EMBL" id="AONB01000003">
    <property type="protein sequence ID" value="EXJ12191.1"/>
    <property type="molecule type" value="Genomic_DNA"/>
</dbReference>
<evidence type="ECO:0000256" key="1">
    <source>
        <dbReference type="ARBA" id="ARBA00022617"/>
    </source>
</evidence>
<evidence type="ECO:0000313" key="3">
    <source>
        <dbReference type="EMBL" id="EXJ12191.1"/>
    </source>
</evidence>
<comment type="caution">
    <text evidence="3">The sequence shown here is derived from an EMBL/GenBank/DDBJ whole genome shotgun (WGS) entry which is preliminary data.</text>
</comment>
<dbReference type="InterPro" id="IPR012340">
    <property type="entry name" value="NA-bd_OB-fold"/>
</dbReference>
<keyword evidence="2" id="KW-0201">Cytochrome c-type biogenesis</keyword>
<reference evidence="3 4" key="2">
    <citation type="journal article" date="2015" name="Syst. Appl. Microbiol.">
        <title>Nitrincola nitratireducens sp. nov. isolated from a haloalkaline crater lake.</title>
        <authorList>
            <person name="Singh A."/>
            <person name="Vaidya B."/>
            <person name="Tanuku N.R."/>
            <person name="Pinnaka A.K."/>
        </authorList>
    </citation>
    <scope>NUCLEOTIDE SEQUENCE [LARGE SCALE GENOMIC DNA]</scope>
    <source>
        <strain evidence="3 4">AK23</strain>
    </source>
</reference>
<evidence type="ECO:0000313" key="4">
    <source>
        <dbReference type="Proteomes" id="UP000019464"/>
    </source>
</evidence>
<gene>
    <name evidence="3" type="primary">ccmE_2</name>
    <name evidence="3" type="ORF">D791_01080</name>
</gene>
<keyword evidence="1" id="KW-0349">Heme</keyword>
<protein>
    <submittedName>
        <fullName evidence="3">Heme chaperone CcmE</fullName>
    </submittedName>
</protein>
<sequence>MLAADGRLIASEVLAKHDENYMPPEVAEALARAGKMPPMPEAAKGY</sequence>
<dbReference type="InterPro" id="IPR036127">
    <property type="entry name" value="CcmE-like_sf"/>
</dbReference>
<keyword evidence="4" id="KW-1185">Reference proteome</keyword>
<dbReference type="Proteomes" id="UP000019464">
    <property type="component" value="Unassembled WGS sequence"/>
</dbReference>
<dbReference type="AlphaFoldDB" id="W9V5I3"/>
<evidence type="ECO:0000256" key="2">
    <source>
        <dbReference type="ARBA" id="ARBA00022748"/>
    </source>
</evidence>
<accession>W9V5I3</accession>
<reference evidence="4" key="1">
    <citation type="submission" date="2012-11" db="EMBL/GenBank/DDBJ databases">
        <authorList>
            <person name="Singh A."/>
            <person name="Pinnaka A.K."/>
            <person name="Vaidya B."/>
        </authorList>
    </citation>
    <scope>NUCLEOTIDE SEQUENCE [LARGE SCALE GENOMIC DNA]</scope>
    <source>
        <strain evidence="4">AK23</strain>
    </source>
</reference>
<dbReference type="SUPFAM" id="SSF82093">
    <property type="entry name" value="Heme chaperone CcmE"/>
    <property type="match status" value="1"/>
</dbReference>